<name>A0A5B8W1R1_9SPHI</name>
<keyword evidence="3" id="KW-1185">Reference proteome</keyword>
<evidence type="ECO:0000313" key="2">
    <source>
        <dbReference type="EMBL" id="QEC76885.1"/>
    </source>
</evidence>
<dbReference type="Proteomes" id="UP000321362">
    <property type="component" value="Chromosome"/>
</dbReference>
<evidence type="ECO:0000313" key="3">
    <source>
        <dbReference type="Proteomes" id="UP000321362"/>
    </source>
</evidence>
<proteinExistence type="predicted"/>
<feature type="chain" id="PRO_5022702777" description="Nuclear transport factor 2 family protein" evidence="1">
    <location>
        <begin position="30"/>
        <end position="172"/>
    </location>
</feature>
<keyword evidence="1" id="KW-0732">Signal</keyword>
<sequence length="172" mass="19219">MLNSRFKATRLIVLIVFAGAIGSNLSAQTKTPATTAKPEAAAKTPTAAGIIAPTTLIEKFFRSYDKESTTKAMIDIFKTNPLIDSNSLVKLISKIDTTRSIIGAYTGKDLIVQRRASNSLILYSYLVKHQNQPLRFTFMFYKPKNEWVIYRLYFDDSVSSELEQSAKITAKP</sequence>
<gene>
    <name evidence="2" type="ORF">FSB76_13370</name>
</gene>
<dbReference type="AlphaFoldDB" id="A0A5B8W1R1"/>
<evidence type="ECO:0000256" key="1">
    <source>
        <dbReference type="SAM" id="SignalP"/>
    </source>
</evidence>
<dbReference type="KEGG" id="mgk:FSB76_13370"/>
<dbReference type="OrthoDB" id="1367364at2"/>
<reference evidence="2 3" key="1">
    <citation type="journal article" date="2013" name="J. Microbiol.">
        <title>Mucilaginibacter ginsenosidivorax sp. nov., with ginsenoside converting activity isolated from sediment.</title>
        <authorList>
            <person name="Kim J.K."/>
            <person name="Choi T.E."/>
            <person name="Liu Q.M."/>
            <person name="Park H.Y."/>
            <person name="Yi T.H."/>
            <person name="Yoon M.H."/>
            <person name="Kim S.C."/>
            <person name="Im W.T."/>
        </authorList>
    </citation>
    <scope>NUCLEOTIDE SEQUENCE [LARGE SCALE GENOMIC DNA]</scope>
    <source>
        <strain evidence="2 3">KHI28</strain>
    </source>
</reference>
<feature type="signal peptide" evidence="1">
    <location>
        <begin position="1"/>
        <end position="29"/>
    </location>
</feature>
<dbReference type="RefSeq" id="WP_147054080.1">
    <property type="nucleotide sequence ID" value="NZ_CP042437.1"/>
</dbReference>
<dbReference type="EMBL" id="CP042437">
    <property type="protein sequence ID" value="QEC76885.1"/>
    <property type="molecule type" value="Genomic_DNA"/>
</dbReference>
<protein>
    <recommendedName>
        <fullName evidence="4">Nuclear transport factor 2 family protein</fullName>
    </recommendedName>
</protein>
<accession>A0A5B8W1R1</accession>
<evidence type="ECO:0008006" key="4">
    <source>
        <dbReference type="Google" id="ProtNLM"/>
    </source>
</evidence>
<organism evidence="2 3">
    <name type="scientific">Mucilaginibacter ginsenosidivorax</name>
    <dbReference type="NCBI Taxonomy" id="862126"/>
    <lineage>
        <taxon>Bacteria</taxon>
        <taxon>Pseudomonadati</taxon>
        <taxon>Bacteroidota</taxon>
        <taxon>Sphingobacteriia</taxon>
        <taxon>Sphingobacteriales</taxon>
        <taxon>Sphingobacteriaceae</taxon>
        <taxon>Mucilaginibacter</taxon>
    </lineage>
</organism>